<dbReference type="Gene3D" id="1.10.10.1100">
    <property type="entry name" value="BFD-like [2Fe-2S]-binding domain"/>
    <property type="match status" value="1"/>
</dbReference>
<evidence type="ECO:0000256" key="8">
    <source>
        <dbReference type="ARBA" id="ARBA00039386"/>
    </source>
</evidence>
<dbReference type="EMBL" id="BMLS01000005">
    <property type="protein sequence ID" value="GGO72390.1"/>
    <property type="molecule type" value="Genomic_DNA"/>
</dbReference>
<gene>
    <name evidence="11" type="ORF">GCM10010982_30410</name>
</gene>
<evidence type="ECO:0000256" key="1">
    <source>
        <dbReference type="ARBA" id="ARBA00022448"/>
    </source>
</evidence>
<dbReference type="CDD" id="cd19945">
    <property type="entry name" value="Fer2_BFD"/>
    <property type="match status" value="1"/>
</dbReference>
<evidence type="ECO:0000256" key="5">
    <source>
        <dbReference type="ARBA" id="ARBA00023004"/>
    </source>
</evidence>
<feature type="domain" description="BFD-like [2Fe-2S]-binding" evidence="10">
    <location>
        <begin position="3"/>
        <end position="51"/>
    </location>
</feature>
<dbReference type="RefSeq" id="WP_188697032.1">
    <property type="nucleotide sequence ID" value="NZ_BMLS01000005.1"/>
</dbReference>
<protein>
    <recommendedName>
        <fullName evidence="8">Bacterioferritin-associated ferredoxin</fullName>
    </recommendedName>
</protein>
<accession>A0A918DM07</accession>
<keyword evidence="4" id="KW-0249">Electron transport</keyword>
<dbReference type="InterPro" id="IPR052371">
    <property type="entry name" value="BFD-associated_ferredoxin"/>
</dbReference>
<evidence type="ECO:0000256" key="9">
    <source>
        <dbReference type="ARBA" id="ARBA00046332"/>
    </source>
</evidence>
<name>A0A918DM07_9ALTE</name>
<keyword evidence="5" id="KW-0408">Iron</keyword>
<reference evidence="11" key="2">
    <citation type="submission" date="2020-09" db="EMBL/GenBank/DDBJ databases">
        <authorList>
            <person name="Sun Q."/>
            <person name="Zhou Y."/>
        </authorList>
    </citation>
    <scope>NUCLEOTIDE SEQUENCE</scope>
    <source>
        <strain evidence="11">CGMCC 1.7086</strain>
    </source>
</reference>
<comment type="cofactor">
    <cofactor evidence="7">
        <name>[2Fe-2S] cluster</name>
        <dbReference type="ChEBI" id="CHEBI:190135"/>
    </cofactor>
</comment>
<comment type="similarity">
    <text evidence="9">Belongs to the Bfd family.</text>
</comment>
<evidence type="ECO:0000256" key="4">
    <source>
        <dbReference type="ARBA" id="ARBA00022982"/>
    </source>
</evidence>
<dbReference type="InterPro" id="IPR041854">
    <property type="entry name" value="BFD-like_2Fe2S-bd_dom_sf"/>
</dbReference>
<evidence type="ECO:0000313" key="12">
    <source>
        <dbReference type="Proteomes" id="UP000606935"/>
    </source>
</evidence>
<dbReference type="PANTHER" id="PTHR37424">
    <property type="entry name" value="BACTERIOFERRITIN-ASSOCIATED FERREDOXIN"/>
    <property type="match status" value="1"/>
</dbReference>
<proteinExistence type="inferred from homology"/>
<keyword evidence="1" id="KW-0813">Transport</keyword>
<dbReference type="AlphaFoldDB" id="A0A918DM07"/>
<dbReference type="GO" id="GO:0051537">
    <property type="term" value="F:2 iron, 2 sulfur cluster binding"/>
    <property type="evidence" value="ECO:0007669"/>
    <property type="project" value="UniProtKB-KW"/>
</dbReference>
<organism evidence="11 12">
    <name type="scientific">Bowmanella pacifica</name>
    <dbReference type="NCBI Taxonomy" id="502051"/>
    <lineage>
        <taxon>Bacteria</taxon>
        <taxon>Pseudomonadati</taxon>
        <taxon>Pseudomonadota</taxon>
        <taxon>Gammaproteobacteria</taxon>
        <taxon>Alteromonadales</taxon>
        <taxon>Alteromonadaceae</taxon>
        <taxon>Bowmanella</taxon>
    </lineage>
</organism>
<evidence type="ECO:0000313" key="11">
    <source>
        <dbReference type="EMBL" id="GGO72390.1"/>
    </source>
</evidence>
<dbReference type="GO" id="GO:0046872">
    <property type="term" value="F:metal ion binding"/>
    <property type="evidence" value="ECO:0007669"/>
    <property type="project" value="UniProtKB-KW"/>
</dbReference>
<sequence>MFVCLCHGITDKQIARAVREEGVGNMRDLRKQFGVGSQCGKCVQLAQQVIDNTIVDESLFKEVC</sequence>
<dbReference type="PANTHER" id="PTHR37424:SF1">
    <property type="entry name" value="BACTERIOFERRITIN-ASSOCIATED FERREDOXIN"/>
    <property type="match status" value="1"/>
</dbReference>
<keyword evidence="2" id="KW-0001">2Fe-2S</keyword>
<evidence type="ECO:0000256" key="7">
    <source>
        <dbReference type="ARBA" id="ARBA00034078"/>
    </source>
</evidence>
<evidence type="ECO:0000256" key="3">
    <source>
        <dbReference type="ARBA" id="ARBA00022723"/>
    </source>
</evidence>
<keyword evidence="12" id="KW-1185">Reference proteome</keyword>
<reference evidence="11" key="1">
    <citation type="journal article" date="2014" name="Int. J. Syst. Evol. Microbiol.">
        <title>Complete genome sequence of Corynebacterium casei LMG S-19264T (=DSM 44701T), isolated from a smear-ripened cheese.</title>
        <authorList>
            <consortium name="US DOE Joint Genome Institute (JGI-PGF)"/>
            <person name="Walter F."/>
            <person name="Albersmeier A."/>
            <person name="Kalinowski J."/>
            <person name="Ruckert C."/>
        </authorList>
    </citation>
    <scope>NUCLEOTIDE SEQUENCE</scope>
    <source>
        <strain evidence="11">CGMCC 1.7086</strain>
    </source>
</reference>
<dbReference type="Proteomes" id="UP000606935">
    <property type="component" value="Unassembled WGS sequence"/>
</dbReference>
<keyword evidence="3" id="KW-0479">Metal-binding</keyword>
<evidence type="ECO:0000259" key="10">
    <source>
        <dbReference type="Pfam" id="PF04324"/>
    </source>
</evidence>
<dbReference type="InterPro" id="IPR007419">
    <property type="entry name" value="BFD-like_2Fe2S-bd_dom"/>
</dbReference>
<comment type="caution">
    <text evidence="11">The sequence shown here is derived from an EMBL/GenBank/DDBJ whole genome shotgun (WGS) entry which is preliminary data.</text>
</comment>
<evidence type="ECO:0000256" key="6">
    <source>
        <dbReference type="ARBA" id="ARBA00023014"/>
    </source>
</evidence>
<dbReference type="Pfam" id="PF04324">
    <property type="entry name" value="Fer2_BFD"/>
    <property type="match status" value="1"/>
</dbReference>
<evidence type="ECO:0000256" key="2">
    <source>
        <dbReference type="ARBA" id="ARBA00022714"/>
    </source>
</evidence>
<keyword evidence="6" id="KW-0411">Iron-sulfur</keyword>